<dbReference type="InterPro" id="IPR001173">
    <property type="entry name" value="Glyco_trans_2-like"/>
</dbReference>
<dbReference type="Gene3D" id="3.90.550.10">
    <property type="entry name" value="Spore Coat Polysaccharide Biosynthesis Protein SpsA, Chain A"/>
    <property type="match status" value="1"/>
</dbReference>
<dbReference type="PANTHER" id="PTHR43867:SF2">
    <property type="entry name" value="CELLULOSE SYNTHASE CATALYTIC SUBUNIT A [UDP-FORMING]"/>
    <property type="match status" value="1"/>
</dbReference>
<reference evidence="11 12" key="1">
    <citation type="submission" date="2023-09" db="EMBL/GenBank/DDBJ databases">
        <authorList>
            <person name="Rey-Velasco X."/>
        </authorList>
    </citation>
    <scope>NUCLEOTIDE SEQUENCE [LARGE SCALE GENOMIC DNA]</scope>
    <source>
        <strain evidence="11 12">F158</strain>
    </source>
</reference>
<evidence type="ECO:0000313" key="11">
    <source>
        <dbReference type="EMBL" id="MDT0683170.1"/>
    </source>
</evidence>
<evidence type="ECO:0000256" key="4">
    <source>
        <dbReference type="ARBA" id="ARBA00022692"/>
    </source>
</evidence>
<evidence type="ECO:0000256" key="7">
    <source>
        <dbReference type="SAM" id="MobiDB-lite"/>
    </source>
</evidence>
<keyword evidence="2 11" id="KW-0328">Glycosyltransferase</keyword>
<sequence length="610" mass="68019">MTPYFRRYENRFPPQVPPHSARQEQIWHLLAGATIGCGIWYLLWRWTSSLNPDAMAFSVLVASAETLGLLGTFLFFHDIWREGDTPQLPAPALRAEAGLGGDGPIEVDLFITSYDEEVEVVAPSIAAARQLRVPEGTVLRIHLCDDGDRAEMAALARREGVGYFRRDDNVGFKAGNLRNALFRTAGDFVVICDADTRVLPGFLLNTMGYFRDPGVAWVQTPHWFYDIPEGTPWEDWLARRAGRRLARPASRLAPLMRRLTGMDRVGADPFRSDAMLFFDVIQRRRNRNGASFCCGAGSIHRRDAVFQGALGHQRRLLDRIAARFFRRGALAAPVLRRTPMQPYRYHVSEDILTSIHLHSDAASGWRSVYHPQIECRMLSPWSIDAWSTQRLKYAGGTFDIMLRDNPLFRRGMPWRTRLHYAATFWSYFSTLWAPVLLLAPAVALAFGIAPVDAYSADFFLHLMPMLVLNELAMLAGCKGYNIHHGRAMSVASLPLQIRAMWAVARGRRPRFPPTPKTPVISPSLKRVMPNVVLLGVMAGALCWGIVQHLSGADGYALSMLTVNAFWLGWNMLAVGQIALAALWRPDTEPGAPSVPPASASLPAPPLTATP</sequence>
<keyword evidence="3 11" id="KW-0808">Transferase</keyword>
<dbReference type="PANTHER" id="PTHR43867">
    <property type="entry name" value="CELLULOSE SYNTHASE CATALYTIC SUBUNIT A [UDP-FORMING]"/>
    <property type="match status" value="1"/>
</dbReference>
<feature type="region of interest" description="Disordered" evidence="7">
    <location>
        <begin position="588"/>
        <end position="610"/>
    </location>
</feature>
<dbReference type="GO" id="GO:0016757">
    <property type="term" value="F:glycosyltransferase activity"/>
    <property type="evidence" value="ECO:0007669"/>
    <property type="project" value="UniProtKB-KW"/>
</dbReference>
<feature type="transmembrane region" description="Helical" evidence="8">
    <location>
        <begin position="458"/>
        <end position="477"/>
    </location>
</feature>
<feature type="transmembrane region" description="Helical" evidence="8">
    <location>
        <begin position="566"/>
        <end position="583"/>
    </location>
</feature>
<feature type="transmembrane region" description="Helical" evidence="8">
    <location>
        <begin position="418"/>
        <end position="446"/>
    </location>
</feature>
<protein>
    <submittedName>
        <fullName evidence="11">Glycosyltransferase</fullName>
        <ecNumber evidence="11">2.4.-.-</ecNumber>
    </submittedName>
</protein>
<proteinExistence type="predicted"/>
<dbReference type="Pfam" id="PF00535">
    <property type="entry name" value="Glycos_transf_2"/>
    <property type="match status" value="1"/>
</dbReference>
<evidence type="ECO:0000256" key="1">
    <source>
        <dbReference type="ARBA" id="ARBA00004141"/>
    </source>
</evidence>
<feature type="domain" description="Glycosyltransferase 2-like" evidence="10">
    <location>
        <begin position="275"/>
        <end position="447"/>
    </location>
</feature>
<dbReference type="EMBL" id="JAVRHL010000003">
    <property type="protein sequence ID" value="MDT0683170.1"/>
    <property type="molecule type" value="Genomic_DNA"/>
</dbReference>
<keyword evidence="6 8" id="KW-0472">Membrane</keyword>
<accession>A0ABU3DHH0</accession>
<evidence type="ECO:0000313" key="12">
    <source>
        <dbReference type="Proteomes" id="UP001265259"/>
    </source>
</evidence>
<keyword evidence="12" id="KW-1185">Reference proteome</keyword>
<evidence type="ECO:0000256" key="8">
    <source>
        <dbReference type="SAM" id="Phobius"/>
    </source>
</evidence>
<dbReference type="EC" id="2.4.-.-" evidence="11"/>
<feature type="transmembrane region" description="Helical" evidence="8">
    <location>
        <begin position="527"/>
        <end position="546"/>
    </location>
</feature>
<feature type="transmembrane region" description="Helical" evidence="8">
    <location>
        <begin position="26"/>
        <end position="43"/>
    </location>
</feature>
<evidence type="ECO:0000259" key="9">
    <source>
        <dbReference type="Pfam" id="PF00535"/>
    </source>
</evidence>
<evidence type="ECO:0000256" key="3">
    <source>
        <dbReference type="ARBA" id="ARBA00022679"/>
    </source>
</evidence>
<comment type="caution">
    <text evidence="11">The sequence shown here is derived from an EMBL/GenBank/DDBJ whole genome shotgun (WGS) entry which is preliminary data.</text>
</comment>
<feature type="domain" description="Glycosyltransferase 2-like" evidence="9">
    <location>
        <begin position="110"/>
        <end position="233"/>
    </location>
</feature>
<name>A0ABU3DHH0_9RHOB</name>
<comment type="subcellular location">
    <subcellularLocation>
        <location evidence="1">Membrane</location>
        <topology evidence="1">Multi-pass membrane protein</topology>
    </subcellularLocation>
</comment>
<dbReference type="InterPro" id="IPR050321">
    <property type="entry name" value="Glycosyltr_2/OpgH_subfam"/>
</dbReference>
<keyword evidence="4 8" id="KW-0812">Transmembrane</keyword>
<dbReference type="RefSeq" id="WP_311691469.1">
    <property type="nucleotide sequence ID" value="NZ_JAVRHL010000003.1"/>
</dbReference>
<keyword evidence="5 8" id="KW-1133">Transmembrane helix</keyword>
<dbReference type="SUPFAM" id="SSF53448">
    <property type="entry name" value="Nucleotide-diphospho-sugar transferases"/>
    <property type="match status" value="1"/>
</dbReference>
<evidence type="ECO:0000256" key="5">
    <source>
        <dbReference type="ARBA" id="ARBA00022989"/>
    </source>
</evidence>
<feature type="transmembrane region" description="Helical" evidence="8">
    <location>
        <begin position="55"/>
        <end position="76"/>
    </location>
</feature>
<evidence type="ECO:0000256" key="6">
    <source>
        <dbReference type="ARBA" id="ARBA00023136"/>
    </source>
</evidence>
<evidence type="ECO:0000259" key="10">
    <source>
        <dbReference type="Pfam" id="PF13632"/>
    </source>
</evidence>
<organism evidence="11 12">
    <name type="scientific">Tropicimonas omnivorans</name>
    <dbReference type="NCBI Taxonomy" id="3075590"/>
    <lineage>
        <taxon>Bacteria</taxon>
        <taxon>Pseudomonadati</taxon>
        <taxon>Pseudomonadota</taxon>
        <taxon>Alphaproteobacteria</taxon>
        <taxon>Rhodobacterales</taxon>
        <taxon>Roseobacteraceae</taxon>
        <taxon>Tropicimonas</taxon>
    </lineage>
</organism>
<gene>
    <name evidence="11" type="ORF">RM543_10770</name>
</gene>
<evidence type="ECO:0000256" key="2">
    <source>
        <dbReference type="ARBA" id="ARBA00022676"/>
    </source>
</evidence>
<dbReference type="Proteomes" id="UP001265259">
    <property type="component" value="Unassembled WGS sequence"/>
</dbReference>
<dbReference type="InterPro" id="IPR029044">
    <property type="entry name" value="Nucleotide-diphossugar_trans"/>
</dbReference>
<dbReference type="Pfam" id="PF13632">
    <property type="entry name" value="Glyco_trans_2_3"/>
    <property type="match status" value="1"/>
</dbReference>